<dbReference type="STRING" id="1302690.BUE76_00350"/>
<keyword evidence="3" id="KW-1185">Reference proteome</keyword>
<dbReference type="PANTHER" id="PTHR43236">
    <property type="entry name" value="ANTITOXIN HIGA1"/>
    <property type="match status" value="1"/>
</dbReference>
<dbReference type="Pfam" id="PF06114">
    <property type="entry name" value="Peptidase_M78"/>
    <property type="match status" value="1"/>
</dbReference>
<protein>
    <recommendedName>
        <fullName evidence="1">IrrE N-terminal-like domain-containing protein</fullName>
    </recommendedName>
</protein>
<dbReference type="OrthoDB" id="878902at2"/>
<name>A0A1M5HPJ4_9BACT</name>
<sequence length="192" mass="22402">MASKSFLKRGFKAEAERIAERCREEVGVSKFDPLDAFALARHLDIPVISLDELDDFPEKHLNKLRQPSKFSAIWMPNEDGDKIIIHNTRHSAKRQQSNLMHELAHIIRNHEVPEDIARLCLLLNLHYYNKEQEEEAKYLGGCLQISRAGLQWALKRNFTREEIADHFNASIEMVVYRLNTTGVLIQQSYYKR</sequence>
<dbReference type="EMBL" id="FQUO01000020">
    <property type="protein sequence ID" value="SHG17881.1"/>
    <property type="molecule type" value="Genomic_DNA"/>
</dbReference>
<organism evidence="2 3">
    <name type="scientific">Cnuella takakiae</name>
    <dbReference type="NCBI Taxonomy" id="1302690"/>
    <lineage>
        <taxon>Bacteria</taxon>
        <taxon>Pseudomonadati</taxon>
        <taxon>Bacteroidota</taxon>
        <taxon>Chitinophagia</taxon>
        <taxon>Chitinophagales</taxon>
        <taxon>Chitinophagaceae</taxon>
        <taxon>Cnuella</taxon>
    </lineage>
</organism>
<evidence type="ECO:0000313" key="3">
    <source>
        <dbReference type="Proteomes" id="UP000184368"/>
    </source>
</evidence>
<dbReference type="InterPro" id="IPR052345">
    <property type="entry name" value="Rad_response_metalloprotease"/>
</dbReference>
<feature type="domain" description="IrrE N-terminal-like" evidence="1">
    <location>
        <begin position="76"/>
        <end position="179"/>
    </location>
</feature>
<evidence type="ECO:0000259" key="1">
    <source>
        <dbReference type="Pfam" id="PF06114"/>
    </source>
</evidence>
<reference evidence="2 3" key="1">
    <citation type="submission" date="2016-11" db="EMBL/GenBank/DDBJ databases">
        <authorList>
            <person name="Jaros S."/>
            <person name="Januszkiewicz K."/>
            <person name="Wedrychowicz H."/>
        </authorList>
    </citation>
    <scope>NUCLEOTIDE SEQUENCE [LARGE SCALE GENOMIC DNA]</scope>
    <source>
        <strain evidence="2 3">DSM 26897</strain>
    </source>
</reference>
<accession>A0A1M5HPJ4</accession>
<dbReference type="Gene3D" id="1.10.10.2910">
    <property type="match status" value="1"/>
</dbReference>
<dbReference type="AlphaFoldDB" id="A0A1M5HPJ4"/>
<dbReference type="InterPro" id="IPR010359">
    <property type="entry name" value="IrrE_HExxH"/>
</dbReference>
<dbReference type="PANTHER" id="PTHR43236:SF1">
    <property type="entry name" value="BLL7220 PROTEIN"/>
    <property type="match status" value="1"/>
</dbReference>
<dbReference type="Proteomes" id="UP000184368">
    <property type="component" value="Unassembled WGS sequence"/>
</dbReference>
<proteinExistence type="predicted"/>
<evidence type="ECO:0000313" key="2">
    <source>
        <dbReference type="EMBL" id="SHG17881.1"/>
    </source>
</evidence>
<gene>
    <name evidence="2" type="ORF">SAMN05444008_1204</name>
</gene>
<dbReference type="RefSeq" id="WP_073047348.1">
    <property type="nucleotide sequence ID" value="NZ_FQUO01000020.1"/>
</dbReference>